<dbReference type="AlphaFoldDB" id="A0A8S7IIL3"/>
<evidence type="ECO:0000313" key="3">
    <source>
        <dbReference type="Proteomes" id="UP000531916"/>
    </source>
</evidence>
<organism evidence="2 3">
    <name type="scientific">Escherichia coli</name>
    <dbReference type="NCBI Taxonomy" id="562"/>
    <lineage>
        <taxon>Bacteria</taxon>
        <taxon>Pseudomonadati</taxon>
        <taxon>Pseudomonadota</taxon>
        <taxon>Gammaproteobacteria</taxon>
        <taxon>Enterobacterales</taxon>
        <taxon>Enterobacteriaceae</taxon>
        <taxon>Escherichia</taxon>
    </lineage>
</organism>
<feature type="compositionally biased region" description="Basic and acidic residues" evidence="1">
    <location>
        <begin position="45"/>
        <end position="57"/>
    </location>
</feature>
<name>A0A8S7IIL3_ECOLX</name>
<feature type="region of interest" description="Disordered" evidence="1">
    <location>
        <begin position="1"/>
        <end position="81"/>
    </location>
</feature>
<dbReference type="EMBL" id="AASEPP010000064">
    <property type="protein sequence ID" value="EFC2248961.1"/>
    <property type="molecule type" value="Genomic_DNA"/>
</dbReference>
<protein>
    <submittedName>
        <fullName evidence="2">Uncharacterized protein</fullName>
    </submittedName>
</protein>
<gene>
    <name evidence="2" type="ORF">E5H86_24850</name>
</gene>
<reference evidence="2 3" key="1">
    <citation type="submission" date="2019-04" db="EMBL/GenBank/DDBJ databases">
        <authorList>
            <consortium name="NARMS: The National Antimicrobial Resistance Monitoring System"/>
        </authorList>
    </citation>
    <scope>NUCLEOTIDE SEQUENCE [LARGE SCALE GENOMIC DNA]</scope>
    <source>
        <strain evidence="2 3">FSIS11919500</strain>
    </source>
</reference>
<dbReference type="Proteomes" id="UP000531916">
    <property type="component" value="Unassembled WGS sequence"/>
</dbReference>
<comment type="caution">
    <text evidence="2">The sequence shown here is derived from an EMBL/GenBank/DDBJ whole genome shotgun (WGS) entry which is preliminary data.</text>
</comment>
<evidence type="ECO:0000256" key="1">
    <source>
        <dbReference type="SAM" id="MobiDB-lite"/>
    </source>
</evidence>
<proteinExistence type="predicted"/>
<evidence type="ECO:0000313" key="2">
    <source>
        <dbReference type="EMBL" id="EFC2248961.1"/>
    </source>
</evidence>
<feature type="compositionally biased region" description="Low complexity" evidence="1">
    <location>
        <begin position="15"/>
        <end position="24"/>
    </location>
</feature>
<sequence length="81" mass="8643">MCVSLSEEVTVPPGASADAGAAQAMNKFLAQHSGGDPHAGQNGKESNKGDAEHKHEQGWPPEPQQQRQPGKRGNAEQSDRW</sequence>
<accession>A0A8S7IIL3</accession>